<evidence type="ECO:0000313" key="8">
    <source>
        <dbReference type="Proteomes" id="UP000244496"/>
    </source>
</evidence>
<name>A0A2S0ULS1_9RHOB</name>
<dbReference type="GO" id="GO:0005829">
    <property type="term" value="C:cytosol"/>
    <property type="evidence" value="ECO:0007669"/>
    <property type="project" value="TreeGrafter"/>
</dbReference>
<proteinExistence type="predicted"/>
<reference evidence="7 8" key="1">
    <citation type="submission" date="2018-04" db="EMBL/GenBank/DDBJ databases">
        <title>Genome sequencing of Gemmobacter.</title>
        <authorList>
            <person name="Yi H."/>
            <person name="Baek M.-G."/>
        </authorList>
    </citation>
    <scope>NUCLEOTIDE SEQUENCE [LARGE SCALE GENOMIC DNA]</scope>
    <source>
        <strain evidence="7 8">HYN0069</strain>
    </source>
</reference>
<evidence type="ECO:0000259" key="6">
    <source>
        <dbReference type="Pfam" id="PF22429"/>
    </source>
</evidence>
<dbReference type="SUPFAM" id="SSF51338">
    <property type="entry name" value="Composite domain of metallo-dependent hydrolases"/>
    <property type="match status" value="1"/>
</dbReference>
<dbReference type="PANTHER" id="PTHR11271">
    <property type="entry name" value="GUANINE DEAMINASE"/>
    <property type="match status" value="1"/>
</dbReference>
<dbReference type="RefSeq" id="WP_108435577.1">
    <property type="nucleotide sequence ID" value="NZ_CP028918.1"/>
</dbReference>
<feature type="domain" description="Amidohydrolase-related" evidence="5">
    <location>
        <begin position="55"/>
        <end position="432"/>
    </location>
</feature>
<keyword evidence="8" id="KW-1185">Reference proteome</keyword>
<dbReference type="GO" id="GO:0019239">
    <property type="term" value="F:deaminase activity"/>
    <property type="evidence" value="ECO:0007669"/>
    <property type="project" value="TreeGrafter"/>
</dbReference>
<dbReference type="OrthoDB" id="9796020at2"/>
<dbReference type="InterPro" id="IPR010252">
    <property type="entry name" value="HutF"/>
</dbReference>
<evidence type="ECO:0000256" key="2">
    <source>
        <dbReference type="ARBA" id="ARBA00022723"/>
    </source>
</evidence>
<keyword evidence="2" id="KW-0479">Metal-binding</keyword>
<dbReference type="NCBIfam" id="TIGR02022">
    <property type="entry name" value="hutF"/>
    <property type="match status" value="1"/>
</dbReference>
<dbReference type="Pfam" id="PF22429">
    <property type="entry name" value="HutF_N"/>
    <property type="match status" value="1"/>
</dbReference>
<dbReference type="InterPro" id="IPR032466">
    <property type="entry name" value="Metal_Hydrolase"/>
</dbReference>
<dbReference type="Pfam" id="PF01979">
    <property type="entry name" value="Amidohydro_1"/>
    <property type="match status" value="1"/>
</dbReference>
<protein>
    <submittedName>
        <fullName evidence="7">Formimidoylglutamate deiminase</fullName>
    </submittedName>
</protein>
<organism evidence="7 8">
    <name type="scientific">Paragemmobacter aquarius</name>
    <dbReference type="NCBI Taxonomy" id="2169400"/>
    <lineage>
        <taxon>Bacteria</taxon>
        <taxon>Pseudomonadati</taxon>
        <taxon>Pseudomonadota</taxon>
        <taxon>Alphaproteobacteria</taxon>
        <taxon>Rhodobacterales</taxon>
        <taxon>Paracoccaceae</taxon>
        <taxon>Paragemmobacter</taxon>
    </lineage>
</organism>
<evidence type="ECO:0000256" key="3">
    <source>
        <dbReference type="ARBA" id="ARBA00022801"/>
    </source>
</evidence>
<dbReference type="Gene3D" id="3.20.20.140">
    <property type="entry name" value="Metal-dependent hydrolases"/>
    <property type="match status" value="1"/>
</dbReference>
<sequence>MRIHAETALLPDGWAKDVTVEIEAGRIASVAAGRAADAPADATADARADARVGCLLPAPVNLHSHAFQRAMAGLTERRGATADSFWTWRALMYRFLDRLTPEDVQAIAAQVMVEMAEAGYAAVAEFHYLHHQPDGAPYADPAEMAGRIVSAAQETGFGLTLLPVLYQRGGLDGRALGPGQMRFGSDEGRFGALWQGAQTALSALPADAVLGAAPHSLRAVTADGLRFAASLGGPLHIHVAEQVAEVDEVLAHTGARPVEWLLANAPVDARWCAIHATQMLPAETEGLARSGAVAGLCPITEANLGDGIFDGARYLGAGGAFGVGSDSNVRISLTEELRLLEYSQRLKDRGRAVLATADRSTGRVLYEGAATGGAQAAGRASGGIAVGRWADLVALDTGHLHLEGLAGDDLLDAFVFAGDDRLVTDLWSAGRQIVTGGRHIARDAVQARFRAVMRGLRERV</sequence>
<accession>A0A2S0ULS1</accession>
<dbReference type="AlphaFoldDB" id="A0A2S0ULS1"/>
<feature type="domain" description="Formimidoylglutamate deiminase N-terminal" evidence="6">
    <location>
        <begin position="3"/>
        <end position="38"/>
    </location>
</feature>
<dbReference type="InterPro" id="IPR011059">
    <property type="entry name" value="Metal-dep_hydrolase_composite"/>
</dbReference>
<evidence type="ECO:0000256" key="1">
    <source>
        <dbReference type="ARBA" id="ARBA00001947"/>
    </source>
</evidence>
<dbReference type="GO" id="GO:0046872">
    <property type="term" value="F:metal ion binding"/>
    <property type="evidence" value="ECO:0007669"/>
    <property type="project" value="UniProtKB-KW"/>
</dbReference>
<keyword evidence="4" id="KW-0862">Zinc</keyword>
<evidence type="ECO:0000256" key="4">
    <source>
        <dbReference type="ARBA" id="ARBA00022833"/>
    </source>
</evidence>
<dbReference type="Proteomes" id="UP000244496">
    <property type="component" value="Chromosome"/>
</dbReference>
<keyword evidence="3" id="KW-0378">Hydrolase</keyword>
<dbReference type="KEGG" id="geh:HYN69_09755"/>
<dbReference type="InterPro" id="IPR006680">
    <property type="entry name" value="Amidohydro-rel"/>
</dbReference>
<gene>
    <name evidence="7" type="ORF">HYN69_09755</name>
</gene>
<dbReference type="InterPro" id="IPR055156">
    <property type="entry name" value="HutF-like_N"/>
</dbReference>
<dbReference type="PANTHER" id="PTHR11271:SF48">
    <property type="entry name" value="AMIDOHYDROLASE-RELATED DOMAIN-CONTAINING PROTEIN"/>
    <property type="match status" value="1"/>
</dbReference>
<comment type="cofactor">
    <cofactor evidence="1">
        <name>Zn(2+)</name>
        <dbReference type="ChEBI" id="CHEBI:29105"/>
    </cofactor>
</comment>
<dbReference type="NCBIfam" id="NF006684">
    <property type="entry name" value="PRK09229.1-5"/>
    <property type="match status" value="1"/>
</dbReference>
<evidence type="ECO:0000313" key="7">
    <source>
        <dbReference type="EMBL" id="AWB48758.1"/>
    </source>
</evidence>
<dbReference type="SUPFAM" id="SSF51556">
    <property type="entry name" value="Metallo-dependent hydrolases"/>
    <property type="match status" value="1"/>
</dbReference>
<dbReference type="Gene3D" id="2.30.40.10">
    <property type="entry name" value="Urease, subunit C, domain 1"/>
    <property type="match status" value="1"/>
</dbReference>
<dbReference type="EMBL" id="CP028918">
    <property type="protein sequence ID" value="AWB48758.1"/>
    <property type="molecule type" value="Genomic_DNA"/>
</dbReference>
<dbReference type="InterPro" id="IPR051607">
    <property type="entry name" value="Metallo-dep_hydrolases"/>
</dbReference>
<evidence type="ECO:0000259" key="5">
    <source>
        <dbReference type="Pfam" id="PF01979"/>
    </source>
</evidence>